<comment type="similarity">
    <text evidence="1">Belongs to the DsrF/TusC family.</text>
</comment>
<evidence type="ECO:0000256" key="1">
    <source>
        <dbReference type="ARBA" id="ARBA00005996"/>
    </source>
</evidence>
<dbReference type="EC" id="2.8.1.-" evidence="2"/>
<evidence type="ECO:0000313" key="3">
    <source>
        <dbReference type="Proteomes" id="UP000502958"/>
    </source>
</evidence>
<proteinExistence type="inferred from homology"/>
<dbReference type="Pfam" id="PF02635">
    <property type="entry name" value="DsrE"/>
    <property type="match status" value="1"/>
</dbReference>
<gene>
    <name evidence="2" type="primary">tusC</name>
    <name evidence="2" type="ORF">GUU85_02510</name>
</gene>
<sequence length="119" mass="13681">MNKIAFIFSHSPHGTSLGREGLDSIFGLSSVFQKISVFFINDGVLQLIKNYKSTNILSRDYTPAFSILSMYDIKEFYCCKSSLKNRGLHNYTRFILNITILDAYLLRLKLDNVDLIINF</sequence>
<organism evidence="2 3">
    <name type="scientific">Buchnera aphidicola subsp. Uroleucon sonchi</name>
    <dbReference type="NCBI Taxonomy" id="118118"/>
    <lineage>
        <taxon>Bacteria</taxon>
        <taxon>Pseudomonadati</taxon>
        <taxon>Pseudomonadota</taxon>
        <taxon>Gammaproteobacteria</taxon>
        <taxon>Enterobacterales</taxon>
        <taxon>Erwiniaceae</taxon>
        <taxon>Buchnera</taxon>
    </lineage>
</organism>
<dbReference type="InterPro" id="IPR027396">
    <property type="entry name" value="DsrEFH-like"/>
</dbReference>
<accession>A0A6C1FCE9</accession>
<dbReference type="GO" id="GO:0016740">
    <property type="term" value="F:transferase activity"/>
    <property type="evidence" value="ECO:0007669"/>
    <property type="project" value="UniProtKB-KW"/>
</dbReference>
<dbReference type="PANTHER" id="PTHR38780">
    <property type="entry name" value="PROTEIN TUSC"/>
    <property type="match status" value="1"/>
</dbReference>
<dbReference type="EMBL" id="CP047588">
    <property type="protein sequence ID" value="QIE02207.1"/>
    <property type="molecule type" value="Genomic_DNA"/>
</dbReference>
<dbReference type="Gene3D" id="3.40.1260.10">
    <property type="entry name" value="DsrEFH-like"/>
    <property type="match status" value="1"/>
</dbReference>
<dbReference type="AlphaFoldDB" id="A0A6C1FCE9"/>
<dbReference type="InterPro" id="IPR017462">
    <property type="entry name" value="Sulphur_relay_TusC/DsrF"/>
</dbReference>
<keyword evidence="2" id="KW-0808">Transferase</keyword>
<reference evidence="2 3" key="1">
    <citation type="submission" date="2020-01" db="EMBL/GenBank/DDBJ databases">
        <title>Complete genome of Buchnera aphidicola isolated from Chaitophorus populeti.</title>
        <authorList>
            <person name="Park J."/>
            <person name="Xi H."/>
        </authorList>
    </citation>
    <scope>NUCLEOTIDE SEQUENCE [LARGE SCALE GENOMIC DNA]</scope>
    <source>
        <strain evidence="2 3">UsonBac</strain>
    </source>
</reference>
<dbReference type="PANTHER" id="PTHR38780:SF1">
    <property type="entry name" value="PROTEIN TUSC"/>
    <property type="match status" value="1"/>
</dbReference>
<evidence type="ECO:0000313" key="2">
    <source>
        <dbReference type="EMBL" id="QIE02207.1"/>
    </source>
</evidence>
<name>A0A6C1FCE9_BUCUN</name>
<dbReference type="NCBIfam" id="NF001238">
    <property type="entry name" value="PRK00211.1"/>
    <property type="match status" value="1"/>
</dbReference>
<dbReference type="NCBIfam" id="TIGR03010">
    <property type="entry name" value="sulf_tusC_dsrF"/>
    <property type="match status" value="1"/>
</dbReference>
<dbReference type="Proteomes" id="UP000502958">
    <property type="component" value="Chromosome"/>
</dbReference>
<dbReference type="SUPFAM" id="SSF75169">
    <property type="entry name" value="DsrEFH-like"/>
    <property type="match status" value="1"/>
</dbReference>
<dbReference type="InterPro" id="IPR003787">
    <property type="entry name" value="Sulphur_relay_DsrE/F-like"/>
</dbReference>
<dbReference type="RefSeq" id="WP_163119633.1">
    <property type="nucleotide sequence ID" value="NZ_CP047588.1"/>
</dbReference>
<protein>
    <submittedName>
        <fullName evidence="2">Sulfurtransferase complex subunit TusC</fullName>
        <ecNumber evidence="2">2.8.1.-</ecNumber>
    </submittedName>
</protein>